<comment type="catalytic activity">
    <reaction evidence="1 3">
        <text>a uridine in RNA = a pseudouridine in RNA</text>
        <dbReference type="Rhea" id="RHEA:48348"/>
        <dbReference type="Rhea" id="RHEA-COMP:12068"/>
        <dbReference type="Rhea" id="RHEA-COMP:12069"/>
        <dbReference type="ChEBI" id="CHEBI:65314"/>
        <dbReference type="ChEBI" id="CHEBI:65315"/>
    </reaction>
</comment>
<evidence type="ECO:0000256" key="3">
    <source>
        <dbReference type="RuleBase" id="RU362028"/>
    </source>
</evidence>
<reference evidence="5 6" key="1">
    <citation type="submission" date="2018-08" db="EMBL/GenBank/DDBJ databases">
        <title>Comparative genomics of wild bee and flower associated Lactobacillus reveals potential adaptation to the bee host.</title>
        <authorList>
            <person name="Vuong H.Q."/>
            <person name="Mcfrederick Q.S."/>
        </authorList>
    </citation>
    <scope>NUCLEOTIDE SEQUENCE [LARGE SCALE GENOMIC DNA]</scope>
    <source>
        <strain evidence="5 6">HV_04</strain>
    </source>
</reference>
<dbReference type="InterPro" id="IPR020103">
    <property type="entry name" value="PsdUridine_synth_cat_dom_sf"/>
</dbReference>
<evidence type="ECO:0000259" key="4">
    <source>
        <dbReference type="Pfam" id="PF00849"/>
    </source>
</evidence>
<organism evidence="5 6">
    <name type="scientific">Apilactobacillus timberlakei</name>
    <dbReference type="NCBI Taxonomy" id="2008380"/>
    <lineage>
        <taxon>Bacteria</taxon>
        <taxon>Bacillati</taxon>
        <taxon>Bacillota</taxon>
        <taxon>Bacilli</taxon>
        <taxon>Lactobacillales</taxon>
        <taxon>Lactobacillaceae</taxon>
        <taxon>Apilactobacillus</taxon>
    </lineage>
</organism>
<evidence type="ECO:0000256" key="2">
    <source>
        <dbReference type="ARBA" id="ARBA00010876"/>
    </source>
</evidence>
<comment type="function">
    <text evidence="3">Responsible for synthesis of pseudouridine from uracil.</text>
</comment>
<dbReference type="Proteomes" id="UP000767392">
    <property type="component" value="Unassembled WGS sequence"/>
</dbReference>
<accession>A0ABY2YTH4</accession>
<dbReference type="SUPFAM" id="SSF55120">
    <property type="entry name" value="Pseudouridine synthase"/>
    <property type="match status" value="1"/>
</dbReference>
<dbReference type="PANTHER" id="PTHR21600">
    <property type="entry name" value="MITOCHONDRIAL RNA PSEUDOURIDINE SYNTHASE"/>
    <property type="match status" value="1"/>
</dbReference>
<dbReference type="InterPro" id="IPR006145">
    <property type="entry name" value="PsdUridine_synth_RsuA/RluA"/>
</dbReference>
<dbReference type="Gene3D" id="3.30.2350.10">
    <property type="entry name" value="Pseudouridine synthase"/>
    <property type="match status" value="1"/>
</dbReference>
<evidence type="ECO:0000313" key="6">
    <source>
        <dbReference type="Proteomes" id="UP000767392"/>
    </source>
</evidence>
<dbReference type="RefSeq" id="WP_105987524.1">
    <property type="nucleotide sequence ID" value="NZ_POST01000002.1"/>
</dbReference>
<name>A0ABY2YTH4_9LACO</name>
<gene>
    <name evidence="5" type="ORF">DY048_02060</name>
</gene>
<comment type="similarity">
    <text evidence="2 3">Belongs to the pseudouridine synthase RluA family.</text>
</comment>
<dbReference type="EC" id="5.4.99.-" evidence="3"/>
<dbReference type="CDD" id="cd02869">
    <property type="entry name" value="PseudoU_synth_RluA_like"/>
    <property type="match status" value="1"/>
</dbReference>
<dbReference type="PROSITE" id="PS01129">
    <property type="entry name" value="PSI_RLU"/>
    <property type="match status" value="1"/>
</dbReference>
<keyword evidence="3" id="KW-0413">Isomerase</keyword>
<keyword evidence="6" id="KW-1185">Reference proteome</keyword>
<evidence type="ECO:0000313" key="5">
    <source>
        <dbReference type="EMBL" id="TPR15064.1"/>
    </source>
</evidence>
<protein>
    <recommendedName>
        <fullName evidence="3">Pseudouridine synthase</fullName>
        <ecNumber evidence="3">5.4.99.-</ecNumber>
    </recommendedName>
</protein>
<dbReference type="InterPro" id="IPR006225">
    <property type="entry name" value="PsdUridine_synth_RluC/D"/>
</dbReference>
<feature type="domain" description="Pseudouridine synthase RsuA/RluA-like" evidence="4">
    <location>
        <begin position="87"/>
        <end position="238"/>
    </location>
</feature>
<comment type="caution">
    <text evidence="5">The sequence shown here is derived from an EMBL/GenBank/DDBJ whole genome shotgun (WGS) entry which is preliminary data.</text>
</comment>
<sequence length="293" mass="34157">MTEFNWVNHNIEPIRLRTFLGSKGVTRTLLKQVKFHGGMMFVNNSERYANFMLKNNDKINLILPPEISGDYFNVSNLPIDIIYEDEHFLVVNKPAGVPSIPSRIYTNDTLVNRVKGYFQRKQYENQKIHIVNRLDMDTSGIVIFAKHHFAHSVLDKQFKDDSIQKYYIAIVQGNIYSKHVDINLPIGRQNDSFVKRTVSDVGKMSRTEFWVNKRINGLSVLKVKLHTGRTHQIRVHCKAIGHPLIGDWLYNPDNHIMNRQALHCYKTIFYNPFVDKYVECNAPLPEDMKKIIK</sequence>
<dbReference type="Pfam" id="PF00849">
    <property type="entry name" value="PseudoU_synth_2"/>
    <property type="match status" value="1"/>
</dbReference>
<dbReference type="PANTHER" id="PTHR21600:SF35">
    <property type="entry name" value="PSEUDOURIDINE SYNTHASE"/>
    <property type="match status" value="1"/>
</dbReference>
<evidence type="ECO:0000256" key="1">
    <source>
        <dbReference type="ARBA" id="ARBA00000073"/>
    </source>
</evidence>
<dbReference type="EMBL" id="QUAM01000002">
    <property type="protein sequence ID" value="TPR15064.1"/>
    <property type="molecule type" value="Genomic_DNA"/>
</dbReference>
<dbReference type="InterPro" id="IPR006224">
    <property type="entry name" value="PsdUridine_synth_RluA-like_CS"/>
</dbReference>
<dbReference type="InterPro" id="IPR050188">
    <property type="entry name" value="RluA_PseudoU_synthase"/>
</dbReference>
<dbReference type="NCBIfam" id="TIGR00005">
    <property type="entry name" value="rluA_subfam"/>
    <property type="match status" value="1"/>
</dbReference>
<proteinExistence type="inferred from homology"/>